<gene>
    <name evidence="5" type="ORF">PROFUN_05853</name>
</gene>
<feature type="coiled-coil region" evidence="2">
    <location>
        <begin position="443"/>
        <end position="480"/>
    </location>
</feature>
<protein>
    <submittedName>
        <fullName evidence="5">Ras GTPase activation domain-containing protein</fullName>
    </submittedName>
</protein>
<dbReference type="InterPro" id="IPR001936">
    <property type="entry name" value="RasGAP_dom"/>
</dbReference>
<dbReference type="InParanoid" id="A0A2P6NKP3"/>
<dbReference type="SUPFAM" id="SSF48350">
    <property type="entry name" value="GTPase activation domain, GAP"/>
    <property type="match status" value="1"/>
</dbReference>
<feature type="coiled-coil region" evidence="2">
    <location>
        <begin position="504"/>
        <end position="550"/>
    </location>
</feature>
<dbReference type="PROSITE" id="PS50018">
    <property type="entry name" value="RAS_GTPASE_ACTIV_2"/>
    <property type="match status" value="1"/>
</dbReference>
<feature type="region of interest" description="Disordered" evidence="3">
    <location>
        <begin position="369"/>
        <end position="409"/>
    </location>
</feature>
<comment type="caution">
    <text evidence="5">The sequence shown here is derived from an EMBL/GenBank/DDBJ whole genome shotgun (WGS) entry which is preliminary data.</text>
</comment>
<evidence type="ECO:0000256" key="2">
    <source>
        <dbReference type="SAM" id="Coils"/>
    </source>
</evidence>
<evidence type="ECO:0000259" key="4">
    <source>
        <dbReference type="PROSITE" id="PS50018"/>
    </source>
</evidence>
<keyword evidence="1" id="KW-0343">GTPase activation</keyword>
<dbReference type="InterPro" id="IPR008936">
    <property type="entry name" value="Rho_GTPase_activation_prot"/>
</dbReference>
<feature type="region of interest" description="Disordered" evidence="3">
    <location>
        <begin position="562"/>
        <end position="629"/>
    </location>
</feature>
<dbReference type="SMART" id="SM00323">
    <property type="entry name" value="RasGAP"/>
    <property type="match status" value="1"/>
</dbReference>
<evidence type="ECO:0000256" key="3">
    <source>
        <dbReference type="SAM" id="MobiDB-lite"/>
    </source>
</evidence>
<organism evidence="5 6">
    <name type="scientific">Planoprotostelium fungivorum</name>
    <dbReference type="NCBI Taxonomy" id="1890364"/>
    <lineage>
        <taxon>Eukaryota</taxon>
        <taxon>Amoebozoa</taxon>
        <taxon>Evosea</taxon>
        <taxon>Variosea</taxon>
        <taxon>Cavosteliida</taxon>
        <taxon>Cavosteliaceae</taxon>
        <taxon>Planoprotostelium</taxon>
    </lineage>
</organism>
<dbReference type="EMBL" id="MDYQ01000061">
    <property type="protein sequence ID" value="PRP84518.1"/>
    <property type="molecule type" value="Genomic_DNA"/>
</dbReference>
<keyword evidence="6" id="KW-1185">Reference proteome</keyword>
<dbReference type="AlphaFoldDB" id="A0A2P6NKP3"/>
<evidence type="ECO:0000256" key="1">
    <source>
        <dbReference type="ARBA" id="ARBA00022468"/>
    </source>
</evidence>
<name>A0A2P6NKP3_9EUKA</name>
<dbReference type="PANTHER" id="PTHR10194">
    <property type="entry name" value="RAS GTPASE-ACTIVATING PROTEINS"/>
    <property type="match status" value="1"/>
</dbReference>
<keyword evidence="2" id="KW-0175">Coiled coil</keyword>
<proteinExistence type="predicted"/>
<feature type="compositionally biased region" description="Polar residues" evidence="3">
    <location>
        <begin position="386"/>
        <end position="409"/>
    </location>
</feature>
<dbReference type="Proteomes" id="UP000241769">
    <property type="component" value="Unassembled WGS sequence"/>
</dbReference>
<dbReference type="STRING" id="1890364.A0A2P6NKP3"/>
<reference evidence="5 6" key="1">
    <citation type="journal article" date="2018" name="Genome Biol. Evol.">
        <title>Multiple Roots of Fruiting Body Formation in Amoebozoa.</title>
        <authorList>
            <person name="Hillmann F."/>
            <person name="Forbes G."/>
            <person name="Novohradska S."/>
            <person name="Ferling I."/>
            <person name="Riege K."/>
            <person name="Groth M."/>
            <person name="Westermann M."/>
            <person name="Marz M."/>
            <person name="Spaller T."/>
            <person name="Winckler T."/>
            <person name="Schaap P."/>
            <person name="Glockner G."/>
        </authorList>
    </citation>
    <scope>NUCLEOTIDE SEQUENCE [LARGE SCALE GENOMIC DNA]</scope>
    <source>
        <strain evidence="5 6">Jena</strain>
    </source>
</reference>
<dbReference type="OrthoDB" id="17673at2759"/>
<dbReference type="InterPro" id="IPR039360">
    <property type="entry name" value="Ras_GTPase"/>
</dbReference>
<feature type="domain" description="Ras-GAP" evidence="4">
    <location>
        <begin position="57"/>
        <end position="252"/>
    </location>
</feature>
<accession>A0A2P6NKP3</accession>
<dbReference type="GO" id="GO:0005096">
    <property type="term" value="F:GTPase activator activity"/>
    <property type="evidence" value="ECO:0007669"/>
    <property type="project" value="UniProtKB-KW"/>
</dbReference>
<dbReference type="Gene3D" id="1.10.506.10">
    <property type="entry name" value="GTPase Activation - p120gap, domain 1"/>
    <property type="match status" value="2"/>
</dbReference>
<evidence type="ECO:0000313" key="6">
    <source>
        <dbReference type="Proteomes" id="UP000241769"/>
    </source>
</evidence>
<dbReference type="Pfam" id="PF00616">
    <property type="entry name" value="RasGAP"/>
    <property type="match status" value="1"/>
</dbReference>
<evidence type="ECO:0000313" key="5">
    <source>
        <dbReference type="EMBL" id="PRP84518.1"/>
    </source>
</evidence>
<sequence length="629" mass="71167">MASLQGSLPPSPLRPRRGSFGDPFLTPLLQQMFLEVLFSPNREVMEVICKHVLTAEAPIDFCNAIIEVFDAGGQLTDLLLYLISKEIGETDAHSSSTLFRGATPLTKILSVYFRTKGTDYLKTIIGPTISEVSSLPFTPNSIENTFVDSASQAPSSNVHLFPLIRSLLHRILDDVDICPRPFRRIFYHINMEVTRNLPDMSAESVTGGFFFLRYICSALVSPDNYEITTDRPDINARRNLVQISKILQLLSNGMDATTEKFIQENIETVRRLLRLLSAGSMETVSIQIEPAVAPNLDYYLLVIARSLVDVRKEAMESLLPGDVKALPLKLEEIMSRTLEYIAASEKNKMGSKKEKTSFRKSVTKIFFQDNEEDKRERKQSRKGSLRSASPDISNYSEASSRGATPSSYENRLDPFSLSSSIDFNSLLDSNRSIDISPVQDPKANFLLQVTQAAEELVQKLQEKEDVIQELQLEKRRSQMSSEGQFTSISQSLWLEDQRAMMESMAALKKENRDLVVEVKKLQKQLAAEREARMKIDSDNLKEKRSKLESELNLRRKFKDSTRHPLLVTRSPSAKDLLTGENMRTSNNPSEEDINIDLNPPTPEMQWDEEEEPKRSKSSFFKSSKGKNSK</sequence>